<name>A0ABS2KDB8_9GAMM</name>
<gene>
    <name evidence="4" type="ORF">ISS99_05815</name>
</gene>
<dbReference type="InterPro" id="IPR033396">
    <property type="entry name" value="DUF5107"/>
</dbReference>
<evidence type="ECO:0000256" key="1">
    <source>
        <dbReference type="SAM" id="MobiDB-lite"/>
    </source>
</evidence>
<feature type="region of interest" description="Disordered" evidence="1">
    <location>
        <begin position="897"/>
        <end position="919"/>
    </location>
</feature>
<dbReference type="InterPro" id="IPR014718">
    <property type="entry name" value="GH-type_carb-bd"/>
</dbReference>
<accession>A0ABS2KDB8</accession>
<feature type="signal peptide" evidence="2">
    <location>
        <begin position="1"/>
        <end position="20"/>
    </location>
</feature>
<keyword evidence="5" id="KW-1185">Reference proteome</keyword>
<dbReference type="EMBL" id="JADIKF010000036">
    <property type="protein sequence ID" value="MBM7129035.1"/>
    <property type="molecule type" value="Genomic_DNA"/>
</dbReference>
<feature type="chain" id="PRO_5045638530" evidence="2">
    <location>
        <begin position="21"/>
        <end position="919"/>
    </location>
</feature>
<evidence type="ECO:0000259" key="3">
    <source>
        <dbReference type="Pfam" id="PF17128"/>
    </source>
</evidence>
<organism evidence="4 5">
    <name type="scientific">Dyella mobilis</name>
    <dbReference type="NCBI Taxonomy" id="1849582"/>
    <lineage>
        <taxon>Bacteria</taxon>
        <taxon>Pseudomonadati</taxon>
        <taxon>Pseudomonadota</taxon>
        <taxon>Gammaproteobacteria</taxon>
        <taxon>Lysobacterales</taxon>
        <taxon>Rhodanobacteraceae</taxon>
        <taxon>Dyella</taxon>
    </lineage>
</organism>
<comment type="caution">
    <text evidence="4">The sequence shown here is derived from an EMBL/GenBank/DDBJ whole genome shotgun (WGS) entry which is preliminary data.</text>
</comment>
<dbReference type="InterPro" id="IPR011990">
    <property type="entry name" value="TPR-like_helical_dom_sf"/>
</dbReference>
<reference evidence="4" key="1">
    <citation type="submission" date="2020-10" db="EMBL/GenBank/DDBJ databases">
        <title>Phylogeny of dyella-like bacteria.</title>
        <authorList>
            <person name="Fu J."/>
        </authorList>
    </citation>
    <scope>NUCLEOTIDE SEQUENCE</scope>
    <source>
        <strain evidence="4">DHON07</strain>
    </source>
</reference>
<sequence length="919" mass="102041">MRLAATILILLLLPSPWLHAQTRVWQGELPLATSDEGPPNENPPFDIFATDRFVYPYSMREDVRSSETVHNWRAVFLENEYIKCTVLPDLGGHIYTCIDKLNGQPMFYANPTLKKALIGYRGAWSAFGVEFNFPVSHNWVSLSPVDYAFSSAADGSASVTVGNRDRVYGMEWTVQLILRPGSTVLEERVTLTNRSDLRHRFYWWNNAGVQVWDDSKIWYPTPFTAAHGFADVDTWPVNAKGVDLSLVANHKDGPVSRFVYGSREPFMGIYHPHTDAGVVHYANYSDLPAKKIWSWGEDAAGLAWRKALSDNDSAYAEVQAGLFRNQETYGFLEPQQVIRFSEYWMPVRHIGGISSGNLNGVVYLSRKADANGKIALTAAFNTNRKVQHARIAILDGGKAVFEEVASLDPAKTWSHTLNDLPSDRSYTFLLEDDNKAVLLKHTEGVYDWTPRDEVKTGPQVAHKPDLDTAAGLLEQGTNEELQGNLLAARKTYQRGLAAYPVSLEFLKAEGRLDVNLFRFEEASNFLKQVEDRATWDGETRYYRGIAERALGHPREARTEFEAAYRDPSYRVAGGLMLAELLAQQHDVHGALEVLAKACPEASIASSSQRCSEDIVALKRSAGQTDEARSLAGTLLETYPTDAFLQHELVRLGSPNPGLDRYLGSDVDRILALVVQYDRLGLYADSLALLSRHYPAASADETEPDAVPPSQNPLLAYYRGYCREQLGESGRADYQAASKMSLRYSFPSRAETIPVLRAALASNAADASAHFLLGSLWFSKGIIEPAEDEWRRAAALRADIPTLDASLGRALLQINQQPAEAAAVFRHGFQVDASNPALYIGMDKAMQQMGKPATQRVAMLERFPKHVDMPAELVRALVDALRENGQSDQADALLAEHFLPRKEGAPPLEPKANAKPKKAD</sequence>
<dbReference type="Gene3D" id="1.25.40.10">
    <property type="entry name" value="Tetratricopeptide repeat domain"/>
    <property type="match status" value="2"/>
</dbReference>
<dbReference type="Pfam" id="PF17128">
    <property type="entry name" value="DUF5107"/>
    <property type="match status" value="1"/>
</dbReference>
<keyword evidence="2" id="KW-0732">Signal</keyword>
<dbReference type="Proteomes" id="UP001430193">
    <property type="component" value="Unassembled WGS sequence"/>
</dbReference>
<dbReference type="Gene3D" id="2.70.98.10">
    <property type="match status" value="1"/>
</dbReference>
<dbReference type="SUPFAM" id="SSF48452">
    <property type="entry name" value="TPR-like"/>
    <property type="match status" value="1"/>
</dbReference>
<feature type="domain" description="DUF5107" evidence="3">
    <location>
        <begin position="54"/>
        <end position="347"/>
    </location>
</feature>
<evidence type="ECO:0000313" key="4">
    <source>
        <dbReference type="EMBL" id="MBM7129035.1"/>
    </source>
</evidence>
<evidence type="ECO:0000313" key="5">
    <source>
        <dbReference type="Proteomes" id="UP001430193"/>
    </source>
</evidence>
<protein>
    <submittedName>
        <fullName evidence="4">DUF5107 domain-containing protein</fullName>
    </submittedName>
</protein>
<dbReference type="RefSeq" id="WP_204630647.1">
    <property type="nucleotide sequence ID" value="NZ_BSOC01000007.1"/>
</dbReference>
<proteinExistence type="predicted"/>
<evidence type="ECO:0000256" key="2">
    <source>
        <dbReference type="SAM" id="SignalP"/>
    </source>
</evidence>